<evidence type="ECO:0000256" key="3">
    <source>
        <dbReference type="ARBA" id="ARBA00022859"/>
    </source>
</evidence>
<dbReference type="GO" id="GO:0002504">
    <property type="term" value="P:antigen processing and presentation of peptide or polysaccharide antigen via MHC class II"/>
    <property type="evidence" value="ECO:0007669"/>
    <property type="project" value="UniProtKB-KW"/>
</dbReference>
<keyword evidence="4 10" id="KW-1133">Transmembrane helix</keyword>
<dbReference type="GeneTree" id="ENSGT00940000160381"/>
<dbReference type="SMART" id="SM00407">
    <property type="entry name" value="IGc1"/>
    <property type="match status" value="1"/>
</dbReference>
<dbReference type="GO" id="GO:0042613">
    <property type="term" value="C:MHC class II protein complex"/>
    <property type="evidence" value="ECO:0007669"/>
    <property type="project" value="UniProtKB-KW"/>
</dbReference>
<comment type="subcellular location">
    <subcellularLocation>
        <location evidence="1">Membrane</location>
        <topology evidence="1">Single-pass type I membrane protein</topology>
    </subcellularLocation>
</comment>
<evidence type="ECO:0000256" key="7">
    <source>
        <dbReference type="ARBA" id="ARBA00023180"/>
    </source>
</evidence>
<evidence type="ECO:0000256" key="4">
    <source>
        <dbReference type="ARBA" id="ARBA00022989"/>
    </source>
</evidence>
<dbReference type="InterPro" id="IPR007110">
    <property type="entry name" value="Ig-like_dom"/>
</dbReference>
<evidence type="ECO:0000313" key="13">
    <source>
        <dbReference type="Proteomes" id="UP000472266"/>
    </source>
</evidence>
<sequence length="393" mass="42267">MDGGMKGWRWMECTGMDGGMDMDGDGWSVLGWMEGWRWMECIGMDGDGWSVLGWMEGWRWMEYIGMGGGMEMDEVYWDGWKNEDGWSVLGWMEGWGWTEVYWDGAGCREGTAPGSCPHVPSAAAFVVQLWGSCALASNGSTSSFTLRFNGAPLVCSEPAGALPPVPCAAGLLQGVATALATALGQDSTWMQRTQEQERTCASLSLPSALRSVPPQARVTSSASSDAVVPVLLTCHVWGFYPPDVTVLWLHNGDIVNPGDKSPSLVPNGDLTYQTQLTLMVAPAHGDTFTCSVQHPSLEQPLLVDWGPGLSPELTVKVVAAALVLVLGLSIFAVGVHHYRDRSRAPGETLGTGTVIWGSYRPPQPSVYTLPQVTPPSLATPTPQQAASEDPPHR</sequence>
<dbReference type="Gene3D" id="2.60.40.10">
    <property type="entry name" value="Immunoglobulins"/>
    <property type="match status" value="1"/>
</dbReference>
<reference evidence="12" key="2">
    <citation type="submission" date="2025-09" db="UniProtKB">
        <authorList>
            <consortium name="Ensembl"/>
        </authorList>
    </citation>
    <scope>IDENTIFICATION</scope>
</reference>
<evidence type="ECO:0000256" key="5">
    <source>
        <dbReference type="ARBA" id="ARBA00023130"/>
    </source>
</evidence>
<proteinExistence type="predicted"/>
<keyword evidence="5" id="KW-1064">Adaptive immunity</keyword>
<evidence type="ECO:0000256" key="6">
    <source>
        <dbReference type="ARBA" id="ARBA00023136"/>
    </source>
</evidence>
<accession>A0A672U211</accession>
<name>A0A672U211_STRHB</name>
<feature type="transmembrane region" description="Helical" evidence="10">
    <location>
        <begin position="317"/>
        <end position="335"/>
    </location>
</feature>
<dbReference type="InParanoid" id="A0A672U211"/>
<feature type="compositionally biased region" description="Polar residues" evidence="9">
    <location>
        <begin position="366"/>
        <end position="386"/>
    </location>
</feature>
<dbReference type="Proteomes" id="UP000472266">
    <property type="component" value="Unplaced"/>
</dbReference>
<evidence type="ECO:0000256" key="8">
    <source>
        <dbReference type="ARBA" id="ARBA00023182"/>
    </source>
</evidence>
<dbReference type="InterPro" id="IPR003006">
    <property type="entry name" value="Ig/MHC_CS"/>
</dbReference>
<organism evidence="12 13">
    <name type="scientific">Strigops habroptila</name>
    <name type="common">Kakapo</name>
    <dbReference type="NCBI Taxonomy" id="2489341"/>
    <lineage>
        <taxon>Eukaryota</taxon>
        <taxon>Metazoa</taxon>
        <taxon>Chordata</taxon>
        <taxon>Craniata</taxon>
        <taxon>Vertebrata</taxon>
        <taxon>Euteleostomi</taxon>
        <taxon>Archelosauria</taxon>
        <taxon>Archosauria</taxon>
        <taxon>Dinosauria</taxon>
        <taxon>Saurischia</taxon>
        <taxon>Theropoda</taxon>
        <taxon>Coelurosauria</taxon>
        <taxon>Aves</taxon>
        <taxon>Neognathae</taxon>
        <taxon>Neoaves</taxon>
        <taxon>Telluraves</taxon>
        <taxon>Australaves</taxon>
        <taxon>Psittaciformes</taxon>
        <taxon>Psittacidae</taxon>
        <taxon>Strigops</taxon>
    </lineage>
</organism>
<keyword evidence="13" id="KW-1185">Reference proteome</keyword>
<dbReference type="InterPro" id="IPR013783">
    <property type="entry name" value="Ig-like_fold"/>
</dbReference>
<dbReference type="InterPro" id="IPR014745">
    <property type="entry name" value="MHC_II_a/b_N"/>
</dbReference>
<evidence type="ECO:0000259" key="11">
    <source>
        <dbReference type="PROSITE" id="PS50835"/>
    </source>
</evidence>
<dbReference type="PANTHER" id="PTHR19944:SF65">
    <property type="entry name" value="HLA CLASS II HISTOCOMPATIBILITY ANTIGEN, DM BETA CHAIN"/>
    <property type="match status" value="1"/>
</dbReference>
<keyword evidence="3" id="KW-0391">Immunity</keyword>
<dbReference type="InterPro" id="IPR036179">
    <property type="entry name" value="Ig-like_dom_sf"/>
</dbReference>
<dbReference type="SUPFAM" id="SSF54452">
    <property type="entry name" value="MHC antigen-recognition domain"/>
    <property type="match status" value="1"/>
</dbReference>
<dbReference type="CDD" id="cd21002">
    <property type="entry name" value="IgC1_MHC_II_beta_HLA-DM"/>
    <property type="match status" value="1"/>
</dbReference>
<keyword evidence="2 10" id="KW-0812">Transmembrane</keyword>
<dbReference type="PROSITE" id="PS50835">
    <property type="entry name" value="IG_LIKE"/>
    <property type="match status" value="1"/>
</dbReference>
<dbReference type="InterPro" id="IPR011162">
    <property type="entry name" value="MHC_I/II-like_Ag-recog"/>
</dbReference>
<evidence type="ECO:0000256" key="10">
    <source>
        <dbReference type="SAM" id="Phobius"/>
    </source>
</evidence>
<evidence type="ECO:0000256" key="2">
    <source>
        <dbReference type="ARBA" id="ARBA00022692"/>
    </source>
</evidence>
<evidence type="ECO:0000256" key="1">
    <source>
        <dbReference type="ARBA" id="ARBA00004479"/>
    </source>
</evidence>
<dbReference type="PROSITE" id="PS00290">
    <property type="entry name" value="IG_MHC"/>
    <property type="match status" value="1"/>
</dbReference>
<reference evidence="12" key="1">
    <citation type="submission" date="2025-08" db="UniProtKB">
        <authorList>
            <consortium name="Ensembl"/>
        </authorList>
    </citation>
    <scope>IDENTIFICATION</scope>
</reference>
<dbReference type="SUPFAM" id="SSF48726">
    <property type="entry name" value="Immunoglobulin"/>
    <property type="match status" value="1"/>
</dbReference>
<evidence type="ECO:0000313" key="12">
    <source>
        <dbReference type="Ensembl" id="ENSSHBP00005007480.1"/>
    </source>
</evidence>
<dbReference type="InterPro" id="IPR050160">
    <property type="entry name" value="MHC/Immunoglobulin"/>
</dbReference>
<feature type="domain" description="Ig-like" evidence="11">
    <location>
        <begin position="214"/>
        <end position="302"/>
    </location>
</feature>
<dbReference type="InterPro" id="IPR003597">
    <property type="entry name" value="Ig_C1-set"/>
</dbReference>
<dbReference type="PANTHER" id="PTHR19944">
    <property type="entry name" value="MHC CLASS II-RELATED"/>
    <property type="match status" value="1"/>
</dbReference>
<dbReference type="GO" id="GO:0002250">
    <property type="term" value="P:adaptive immune response"/>
    <property type="evidence" value="ECO:0007669"/>
    <property type="project" value="UniProtKB-KW"/>
</dbReference>
<dbReference type="Pfam" id="PF07654">
    <property type="entry name" value="C1-set"/>
    <property type="match status" value="1"/>
</dbReference>
<evidence type="ECO:0000256" key="9">
    <source>
        <dbReference type="SAM" id="MobiDB-lite"/>
    </source>
</evidence>
<dbReference type="Gene3D" id="3.10.320.10">
    <property type="entry name" value="Class II Histocompatibility Antigen, M Beta Chain, Chain B, domain 1"/>
    <property type="match status" value="1"/>
</dbReference>
<dbReference type="Ensembl" id="ENSSHBT00005008982.1">
    <property type="protein sequence ID" value="ENSSHBP00005007480.1"/>
    <property type="gene ID" value="ENSSHBG00005006534.1"/>
</dbReference>
<keyword evidence="7" id="KW-0325">Glycoprotein</keyword>
<dbReference type="AlphaFoldDB" id="A0A672U211"/>
<feature type="region of interest" description="Disordered" evidence="9">
    <location>
        <begin position="366"/>
        <end position="393"/>
    </location>
</feature>
<keyword evidence="8" id="KW-0491">MHC II</keyword>
<keyword evidence="6 10" id="KW-0472">Membrane</keyword>
<protein>
    <recommendedName>
        <fullName evidence="11">Ig-like domain-containing protein</fullName>
    </recommendedName>
</protein>